<dbReference type="InterPro" id="IPR037232">
    <property type="entry name" value="NADH_quin_OxRdtase_su_C/D-like"/>
</dbReference>
<evidence type="ECO:0000256" key="2">
    <source>
        <dbReference type="ARBA" id="ARBA00010019"/>
    </source>
</evidence>
<dbReference type="GO" id="GO:0051287">
    <property type="term" value="F:NAD binding"/>
    <property type="evidence" value="ECO:0007669"/>
    <property type="project" value="InterPro"/>
</dbReference>
<dbReference type="GO" id="GO:0016651">
    <property type="term" value="F:oxidoreductase activity, acting on NAD(P)H"/>
    <property type="evidence" value="ECO:0007669"/>
    <property type="project" value="InterPro"/>
</dbReference>
<dbReference type="PANTHER" id="PTHR11993">
    <property type="entry name" value="NADH-UBIQUINONE OXIDOREDUCTASE 49 KDA SUBUNIT"/>
    <property type="match status" value="1"/>
</dbReference>
<keyword evidence="12" id="KW-0830">Ubiquinone</keyword>
<comment type="similarity">
    <text evidence="2">In the C-terminal section; belongs to the complex I 49 kDa subunit family.</text>
</comment>
<dbReference type="InterPro" id="IPR001268">
    <property type="entry name" value="NADH_UbQ_OxRdtase_30kDa_su"/>
</dbReference>
<evidence type="ECO:0000259" key="10">
    <source>
        <dbReference type="Pfam" id="PF00329"/>
    </source>
</evidence>
<keyword evidence="4" id="KW-0520">NAD</keyword>
<evidence type="ECO:0000313" key="12">
    <source>
        <dbReference type="EMBL" id="EJX10230.1"/>
    </source>
</evidence>
<dbReference type="GO" id="GO:0005886">
    <property type="term" value="C:plasma membrane"/>
    <property type="evidence" value="ECO:0007669"/>
    <property type="project" value="UniProtKB-SubCell"/>
</dbReference>
<evidence type="ECO:0000256" key="5">
    <source>
        <dbReference type="ARBA" id="ARBA00023136"/>
    </source>
</evidence>
<protein>
    <submittedName>
        <fullName evidence="12">Bifunctional NADH:ubiquinone oxidoreductase subunit C/D</fullName>
    </submittedName>
</protein>
<evidence type="ECO:0000256" key="4">
    <source>
        <dbReference type="ARBA" id="ARBA00023027"/>
    </source>
</evidence>
<dbReference type="Gene3D" id="3.30.460.80">
    <property type="entry name" value="NADH:ubiquinone oxidoreductase, 30kDa subunit"/>
    <property type="match status" value="1"/>
</dbReference>
<dbReference type="InterPro" id="IPR029014">
    <property type="entry name" value="NiFe-Hase_large"/>
</dbReference>
<comment type="catalytic activity">
    <reaction evidence="8">
        <text>a quinone + NADH + 5 H(+)(in) = a quinol + NAD(+) + 4 H(+)(out)</text>
        <dbReference type="Rhea" id="RHEA:57888"/>
        <dbReference type="ChEBI" id="CHEBI:15378"/>
        <dbReference type="ChEBI" id="CHEBI:24646"/>
        <dbReference type="ChEBI" id="CHEBI:57540"/>
        <dbReference type="ChEBI" id="CHEBI:57945"/>
        <dbReference type="ChEBI" id="CHEBI:132124"/>
    </reaction>
</comment>
<organism evidence="12">
    <name type="scientific">gut metagenome</name>
    <dbReference type="NCBI Taxonomy" id="749906"/>
    <lineage>
        <taxon>unclassified sequences</taxon>
        <taxon>metagenomes</taxon>
        <taxon>organismal metagenomes</taxon>
    </lineage>
</organism>
<proteinExistence type="inferred from homology"/>
<name>J9H7K7_9ZZZZ</name>
<accession>J9H7K7</accession>
<comment type="subcellular location">
    <subcellularLocation>
        <location evidence="1">Cell membrane</location>
        <topology evidence="1">Peripheral membrane protein</topology>
    </subcellularLocation>
</comment>
<dbReference type="PANTHER" id="PTHR11993:SF10">
    <property type="entry name" value="NADH DEHYDROGENASE [UBIQUINONE] IRON-SULFUR PROTEIN 2, MITOCHONDRIAL"/>
    <property type="match status" value="1"/>
</dbReference>
<evidence type="ECO:0000256" key="1">
    <source>
        <dbReference type="ARBA" id="ARBA00004202"/>
    </source>
</evidence>
<comment type="subunit">
    <text evidence="7">NDH-1 is composed of 13 different subunits. Subunits NuoB, CD, E, F, and G constitute the peripheral sector of the complex.</text>
</comment>
<evidence type="ECO:0000256" key="8">
    <source>
        <dbReference type="ARBA" id="ARBA00047712"/>
    </source>
</evidence>
<feature type="compositionally biased region" description="Low complexity" evidence="9">
    <location>
        <begin position="13"/>
        <end position="43"/>
    </location>
</feature>
<keyword evidence="3" id="KW-1003">Cell membrane</keyword>
<feature type="domain" description="NADH-quinone oxidoreductase subunit D" evidence="11">
    <location>
        <begin position="320"/>
        <end position="487"/>
    </location>
</feature>
<evidence type="ECO:0000256" key="3">
    <source>
        <dbReference type="ARBA" id="ARBA00022475"/>
    </source>
</evidence>
<dbReference type="GO" id="GO:0048038">
    <property type="term" value="F:quinone binding"/>
    <property type="evidence" value="ECO:0007669"/>
    <property type="project" value="InterPro"/>
</dbReference>
<dbReference type="SUPFAM" id="SSF143243">
    <property type="entry name" value="Nqo5-like"/>
    <property type="match status" value="1"/>
</dbReference>
<dbReference type="InterPro" id="IPR022885">
    <property type="entry name" value="NDH1_su_D/H"/>
</dbReference>
<feature type="domain" description="NADH:ubiquinone oxidoreductase 30kDa subunit" evidence="10">
    <location>
        <begin position="51"/>
        <end position="168"/>
    </location>
</feature>
<keyword evidence="6" id="KW-0511">Multifunctional enzyme</keyword>
<dbReference type="HAMAP" id="MF_01358">
    <property type="entry name" value="NDH1_NuoD"/>
    <property type="match status" value="1"/>
</dbReference>
<reference evidence="12" key="1">
    <citation type="journal article" date="2012" name="PLoS ONE">
        <title>Gene sets for utilization of primary and secondary nutrition supplies in the distal gut of endangered iberian lynx.</title>
        <authorList>
            <person name="Alcaide M."/>
            <person name="Messina E."/>
            <person name="Richter M."/>
            <person name="Bargiela R."/>
            <person name="Peplies J."/>
            <person name="Huws S.A."/>
            <person name="Newbold C.J."/>
            <person name="Golyshin P.N."/>
            <person name="Simon M.A."/>
            <person name="Lopez G."/>
            <person name="Yakimov M.M."/>
            <person name="Ferrer M."/>
        </authorList>
    </citation>
    <scope>NUCLEOTIDE SEQUENCE</scope>
</reference>
<comment type="caution">
    <text evidence="12">The sequence shown here is derived from an EMBL/GenBank/DDBJ whole genome shotgun (WGS) entry which is preliminary data.</text>
</comment>
<dbReference type="EMBL" id="AMCI01000225">
    <property type="protein sequence ID" value="EJX10230.1"/>
    <property type="molecule type" value="Genomic_DNA"/>
</dbReference>
<evidence type="ECO:0000259" key="11">
    <source>
        <dbReference type="Pfam" id="PF00346"/>
    </source>
</evidence>
<dbReference type="GO" id="GO:0008137">
    <property type="term" value="F:NADH dehydrogenase (ubiquinone) activity"/>
    <property type="evidence" value="ECO:0007669"/>
    <property type="project" value="InterPro"/>
</dbReference>
<feature type="domain" description="NADH-quinone oxidoreductase subunit D" evidence="11">
    <location>
        <begin position="490"/>
        <end position="565"/>
    </location>
</feature>
<dbReference type="AlphaFoldDB" id="J9H7K7"/>
<dbReference type="SUPFAM" id="SSF56762">
    <property type="entry name" value="HydB/Nqo4-like"/>
    <property type="match status" value="1"/>
</dbReference>
<evidence type="ECO:0000256" key="7">
    <source>
        <dbReference type="ARBA" id="ARBA00038617"/>
    </source>
</evidence>
<sequence>MSEELKSQANVEAKPATAAAPQAQPAAKPAARPAAPAAPAKPAVNELKPKTIAPAELYAEMKRLHDQEGMDFLLNLTGVDWMEEGLGVVYQVESTATGKQACVKCVTTDRENPMLPSVSNLWDIANTYEREVYDFYGIVFTGHPDMRRLFMREDWVGYPFRKDDETEKNNPLRMTNEPLSDVTHEYVLQADGKVEKVEHTIFQPDDYVVNIGPQHPSTHGVLHFRVALEGEMIRKIDPVLGYIHRGVEKISEHMTYPQTLALTDRLDYLGAMQNRHALCMCIEQAMGVEVSDRVQVIRTIMDELQRIDSHILFFGCLCQDLGATTAFLYAFRDREKILDIFEETCGGRLILNYNTIGGVMADIHPNFVKRVKEFIPYMRKNLQEYHDIFTGNVIFQNRSKGVGVLTKEQVISFGCTGGTGRASGWHNDLRKLRPYAAYDRVQFNEVVRTEGDSFARYMIRLDEILESLNIIEQLIDNIPEGNFQEKMKPIIKLPVGTFFSEVEGSRGRIGVFIESKGDKSPYRLHYRSTGLPLVAVMDTACRNNMLADLITIGGTVDYVVPDIDR</sequence>
<feature type="region of interest" description="Disordered" evidence="9">
    <location>
        <begin position="1"/>
        <end position="46"/>
    </location>
</feature>
<dbReference type="InterPro" id="IPR001135">
    <property type="entry name" value="NADH_Q_OxRdtase_suD"/>
</dbReference>
<dbReference type="Gene3D" id="1.10.645.10">
    <property type="entry name" value="Cytochrome-c3 Hydrogenase, chain B"/>
    <property type="match status" value="1"/>
</dbReference>
<evidence type="ECO:0000256" key="9">
    <source>
        <dbReference type="SAM" id="MobiDB-lite"/>
    </source>
</evidence>
<evidence type="ECO:0000256" key="6">
    <source>
        <dbReference type="ARBA" id="ARBA00023268"/>
    </source>
</evidence>
<gene>
    <name evidence="12" type="ORF">EVA_01654</name>
</gene>
<dbReference type="Pfam" id="PF00346">
    <property type="entry name" value="Complex1_49kDa"/>
    <property type="match status" value="2"/>
</dbReference>
<dbReference type="Pfam" id="PF00329">
    <property type="entry name" value="Complex1_30kDa"/>
    <property type="match status" value="1"/>
</dbReference>
<keyword evidence="5" id="KW-0472">Membrane</keyword>